<protein>
    <submittedName>
        <fullName evidence="8">Putative homocysteine s-methyltransferase</fullName>
    </submittedName>
</protein>
<reference evidence="8 9" key="1">
    <citation type="journal article" date="2014" name="BMC Genomics">
        <title>Adaptive genomic structural variation in the grape powdery mildew pathogen, Erysiphe necator.</title>
        <authorList>
            <person name="Jones L."/>
            <person name="Riaz S."/>
            <person name="Morales-Cruz A."/>
            <person name="Amrine K.C."/>
            <person name="McGuire B."/>
            <person name="Gubler W.D."/>
            <person name="Walker M.A."/>
            <person name="Cantu D."/>
        </authorList>
    </citation>
    <scope>NUCLEOTIDE SEQUENCE [LARGE SCALE GENOMIC DNA]</scope>
    <source>
        <strain evidence="9">c</strain>
    </source>
</reference>
<feature type="domain" description="Hcy-binding" evidence="7">
    <location>
        <begin position="1"/>
        <end position="451"/>
    </location>
</feature>
<keyword evidence="3 5" id="KW-0479">Metal-binding</keyword>
<dbReference type="InterPro" id="IPR051486">
    <property type="entry name" value="Hcy_S-methyltransferase"/>
</dbReference>
<sequence>MTSLPPIYFLDGGLGTTLVDKFGCKFDDSTPLWSSQLLLSPSGNRVLQKCHIAFVEAGADLITSATYQASTREFINFLNKGEESKCNRNSSHVDKDYADTERSKEGKEPNEILQLAPDALENNRKVELEEQDHKFRKNSMATVQAHRKMRNAIKLARSSFGGKQGKVVLGLGAAGACLKPSQEYTGNYAGSEFGTSISSIRKWHFERLSVFIYDKEEDFFDKLVTADNNLGNFKKSSYYNCWNDIDLVGFETLPLLQEIIAVREAMAEVHEYSTRNYLSNILATPASDTSTARVSSKEVARKDFWISCVFPNEEYNLPDGSSITEVLRSMLCVREKAETPMGVGINCTSVRKLEGLIQNYENAITEMISKGEIENWPSLFVYPDGTNGEIYNTETHNWETKKVSNFNSSSWDEMMYDIVKRAQHRAAWKSIYAGGCCKTTPDDIKKLRSRWKS</sequence>
<keyword evidence="1 5" id="KW-0489">Methyltransferase</keyword>
<comment type="cofactor">
    <cofactor evidence="5">
        <name>Zn(2+)</name>
        <dbReference type="ChEBI" id="CHEBI:29105"/>
    </cofactor>
</comment>
<keyword evidence="4 5" id="KW-0862">Zinc</keyword>
<dbReference type="GO" id="GO:0046872">
    <property type="term" value="F:metal ion binding"/>
    <property type="evidence" value="ECO:0007669"/>
    <property type="project" value="UniProtKB-KW"/>
</dbReference>
<dbReference type="HOGENOM" id="CLU_004914_3_2_1"/>
<dbReference type="GO" id="GO:0008898">
    <property type="term" value="F:S-adenosylmethionine-homocysteine S-methyltransferase activity"/>
    <property type="evidence" value="ECO:0007669"/>
    <property type="project" value="TreeGrafter"/>
</dbReference>
<dbReference type="PANTHER" id="PTHR46015">
    <property type="entry name" value="ZGC:172121"/>
    <property type="match status" value="1"/>
</dbReference>
<dbReference type="InterPro" id="IPR036589">
    <property type="entry name" value="HCY_dom_sf"/>
</dbReference>
<dbReference type="Gene3D" id="3.20.20.330">
    <property type="entry name" value="Homocysteine-binding-like domain"/>
    <property type="match status" value="1"/>
</dbReference>
<name>A0A0B1P4L1_UNCNE</name>
<proteinExistence type="predicted"/>
<evidence type="ECO:0000256" key="3">
    <source>
        <dbReference type="ARBA" id="ARBA00022723"/>
    </source>
</evidence>
<evidence type="ECO:0000259" key="7">
    <source>
        <dbReference type="PROSITE" id="PS50970"/>
    </source>
</evidence>
<feature type="region of interest" description="Disordered" evidence="6">
    <location>
        <begin position="87"/>
        <end position="108"/>
    </location>
</feature>
<dbReference type="STRING" id="52586.A0A0B1P4L1"/>
<dbReference type="SUPFAM" id="SSF82282">
    <property type="entry name" value="Homocysteine S-methyltransferase"/>
    <property type="match status" value="2"/>
</dbReference>
<dbReference type="EMBL" id="JNVN01002541">
    <property type="protein sequence ID" value="KHJ31841.1"/>
    <property type="molecule type" value="Genomic_DNA"/>
</dbReference>
<evidence type="ECO:0000313" key="9">
    <source>
        <dbReference type="Proteomes" id="UP000030854"/>
    </source>
</evidence>
<evidence type="ECO:0000313" key="8">
    <source>
        <dbReference type="EMBL" id="KHJ31841.1"/>
    </source>
</evidence>
<feature type="binding site" evidence="5">
    <location>
        <position position="437"/>
    </location>
    <ligand>
        <name>Zn(2+)</name>
        <dbReference type="ChEBI" id="CHEBI:29105"/>
    </ligand>
</feature>
<dbReference type="InterPro" id="IPR003726">
    <property type="entry name" value="HCY_dom"/>
</dbReference>
<comment type="caution">
    <text evidence="8">The sequence shown here is derived from an EMBL/GenBank/DDBJ whole genome shotgun (WGS) entry which is preliminary data.</text>
</comment>
<feature type="binding site" evidence="5">
    <location>
        <position position="347"/>
    </location>
    <ligand>
        <name>Zn(2+)</name>
        <dbReference type="ChEBI" id="CHEBI:29105"/>
    </ligand>
</feature>
<feature type="binding site" evidence="5">
    <location>
        <position position="436"/>
    </location>
    <ligand>
        <name>Zn(2+)</name>
        <dbReference type="ChEBI" id="CHEBI:29105"/>
    </ligand>
</feature>
<organism evidence="8 9">
    <name type="scientific">Uncinula necator</name>
    <name type="common">Grape powdery mildew</name>
    <dbReference type="NCBI Taxonomy" id="52586"/>
    <lineage>
        <taxon>Eukaryota</taxon>
        <taxon>Fungi</taxon>
        <taxon>Dikarya</taxon>
        <taxon>Ascomycota</taxon>
        <taxon>Pezizomycotina</taxon>
        <taxon>Leotiomycetes</taxon>
        <taxon>Erysiphales</taxon>
        <taxon>Erysiphaceae</taxon>
        <taxon>Erysiphe</taxon>
    </lineage>
</organism>
<dbReference type="PANTHER" id="PTHR46015:SF1">
    <property type="entry name" value="HOMOCYSTEINE S-METHYLTRANSFERASE-LIKE ISOFORM 1"/>
    <property type="match status" value="1"/>
</dbReference>
<evidence type="ECO:0000256" key="5">
    <source>
        <dbReference type="PROSITE-ProRule" id="PRU00333"/>
    </source>
</evidence>
<dbReference type="OMA" id="CHIAFVE"/>
<dbReference type="PROSITE" id="PS50970">
    <property type="entry name" value="HCY"/>
    <property type="match status" value="1"/>
</dbReference>
<dbReference type="AlphaFoldDB" id="A0A0B1P4L1"/>
<dbReference type="GO" id="GO:0033528">
    <property type="term" value="P:S-methylmethionine cycle"/>
    <property type="evidence" value="ECO:0007669"/>
    <property type="project" value="TreeGrafter"/>
</dbReference>
<evidence type="ECO:0000256" key="6">
    <source>
        <dbReference type="SAM" id="MobiDB-lite"/>
    </source>
</evidence>
<dbReference type="Proteomes" id="UP000030854">
    <property type="component" value="Unassembled WGS sequence"/>
</dbReference>
<dbReference type="GO" id="GO:0032259">
    <property type="term" value="P:methylation"/>
    <property type="evidence" value="ECO:0007669"/>
    <property type="project" value="UniProtKB-KW"/>
</dbReference>
<keyword evidence="2 5" id="KW-0808">Transferase</keyword>
<keyword evidence="9" id="KW-1185">Reference proteome</keyword>
<gene>
    <name evidence="8" type="ORF">EV44_g6370</name>
</gene>
<dbReference type="Pfam" id="PF02574">
    <property type="entry name" value="S-methyl_trans"/>
    <property type="match status" value="1"/>
</dbReference>
<evidence type="ECO:0000256" key="4">
    <source>
        <dbReference type="ARBA" id="ARBA00022833"/>
    </source>
</evidence>
<evidence type="ECO:0000256" key="1">
    <source>
        <dbReference type="ARBA" id="ARBA00022603"/>
    </source>
</evidence>
<accession>A0A0B1P4L1</accession>
<evidence type="ECO:0000256" key="2">
    <source>
        <dbReference type="ARBA" id="ARBA00022679"/>
    </source>
</evidence>
<dbReference type="GO" id="GO:0009086">
    <property type="term" value="P:methionine biosynthetic process"/>
    <property type="evidence" value="ECO:0007669"/>
    <property type="project" value="TreeGrafter"/>
</dbReference>